<dbReference type="PANTHER" id="PTHR31066">
    <property type="entry name" value="OS05G0427100 PROTEIN-RELATED"/>
    <property type="match status" value="1"/>
</dbReference>
<evidence type="ECO:0000313" key="3">
    <source>
        <dbReference type="Proteomes" id="UP001454036"/>
    </source>
</evidence>
<gene>
    <name evidence="2" type="ORF">LIER_37715</name>
</gene>
<proteinExistence type="predicted"/>
<dbReference type="InterPro" id="IPR053198">
    <property type="entry name" value="Gynoecium_Dev_Regulator"/>
</dbReference>
<feature type="compositionally biased region" description="Basic and acidic residues" evidence="1">
    <location>
        <begin position="109"/>
        <end position="125"/>
    </location>
</feature>
<feature type="region of interest" description="Disordered" evidence="1">
    <location>
        <begin position="444"/>
        <end position="472"/>
    </location>
</feature>
<feature type="region of interest" description="Disordered" evidence="1">
    <location>
        <begin position="1"/>
        <end position="23"/>
    </location>
</feature>
<reference evidence="2 3" key="1">
    <citation type="submission" date="2024-01" db="EMBL/GenBank/DDBJ databases">
        <title>The complete chloroplast genome sequence of Lithospermum erythrorhizon: insights into the phylogenetic relationship among Boraginaceae species and the maternal lineages of purple gromwells.</title>
        <authorList>
            <person name="Okada T."/>
            <person name="Watanabe K."/>
        </authorList>
    </citation>
    <scope>NUCLEOTIDE SEQUENCE [LARGE SCALE GENOMIC DNA]</scope>
</reference>
<dbReference type="PANTHER" id="PTHR31066:SF27">
    <property type="entry name" value="EXPRESSED PROTEIN"/>
    <property type="match status" value="1"/>
</dbReference>
<feature type="compositionally biased region" description="Low complexity" evidence="1">
    <location>
        <begin position="9"/>
        <end position="22"/>
    </location>
</feature>
<sequence>MLDEYDRISSTTNLSNSYNNNNHGTKQSRLRLFLFPDKVESSVSSIESLLESSTKSEDWFLEALNGISVVSNASVYSESNNSSVTNLLGLDDIGLKQQPPLPPPSPPQKEAEEEKFGGGIERDGSDESLMGKENNCGSVPESPIVDKTSSFGSGSSMPALANLPPIRVHVEEKVGGGGGGVLGIEEQFHQMSTSVGGLGVGGGGGGGGVSVAGSSPSAPLVGPVVTGVPVMGAGGVHLVGGGGGEYGGRVVSDDERSDQGVPVGYRKVQQFQQQVQPQQPAQFQQKPVGFYELPSPDSVSSDGSVTNPLSRQRQIGYQEQIMHMQSGNNRAGANVVVVDQKINDPNNRGQMQQQPVQESEYVMPSVYEQHPQLHQQQQQQQFVHGGVQYIHPHTAGGVPIASYYQPMYHSQQQHHPHHQGSEQQYVYYMPPAARPGQAYNVPVQQQQSYGESPKAAQATRPQTPPHPTSLVNPAAAYNAMNVPASKPELAAGVYRTSATGAPQLVQVQSSQHHPQYVGYQMHHPSQSIRPTSAASASYAYDYAEPTHAQMYYTQPMAPQMTAQYQTVTSSPMVMLPGNASQVPTENMKQPNNSQL</sequence>
<dbReference type="Proteomes" id="UP001454036">
    <property type="component" value="Unassembled WGS sequence"/>
</dbReference>
<comment type="caution">
    <text evidence="2">The sequence shown here is derived from an EMBL/GenBank/DDBJ whole genome shotgun (WGS) entry which is preliminary data.</text>
</comment>
<name>A0AAV3PPK3_LITER</name>
<organism evidence="2 3">
    <name type="scientific">Lithospermum erythrorhizon</name>
    <name type="common">Purple gromwell</name>
    <name type="synonym">Lithospermum officinale var. erythrorhizon</name>
    <dbReference type="NCBI Taxonomy" id="34254"/>
    <lineage>
        <taxon>Eukaryota</taxon>
        <taxon>Viridiplantae</taxon>
        <taxon>Streptophyta</taxon>
        <taxon>Embryophyta</taxon>
        <taxon>Tracheophyta</taxon>
        <taxon>Spermatophyta</taxon>
        <taxon>Magnoliopsida</taxon>
        <taxon>eudicotyledons</taxon>
        <taxon>Gunneridae</taxon>
        <taxon>Pentapetalae</taxon>
        <taxon>asterids</taxon>
        <taxon>lamiids</taxon>
        <taxon>Boraginales</taxon>
        <taxon>Boraginaceae</taxon>
        <taxon>Boraginoideae</taxon>
        <taxon>Lithospermeae</taxon>
        <taxon>Lithospermum</taxon>
    </lineage>
</organism>
<feature type="region of interest" description="Disordered" evidence="1">
    <location>
        <begin position="576"/>
        <end position="595"/>
    </location>
</feature>
<dbReference type="EMBL" id="BAABME010018392">
    <property type="protein sequence ID" value="GAA0153659.1"/>
    <property type="molecule type" value="Genomic_DNA"/>
</dbReference>
<keyword evidence="3" id="KW-1185">Reference proteome</keyword>
<feature type="compositionally biased region" description="Polar residues" evidence="1">
    <location>
        <begin position="578"/>
        <end position="595"/>
    </location>
</feature>
<accession>A0AAV3PPK3</accession>
<dbReference type="AlphaFoldDB" id="A0AAV3PPK3"/>
<evidence type="ECO:0000256" key="1">
    <source>
        <dbReference type="SAM" id="MobiDB-lite"/>
    </source>
</evidence>
<protein>
    <submittedName>
        <fullName evidence="2">Uncharacterized protein</fullName>
    </submittedName>
</protein>
<evidence type="ECO:0000313" key="2">
    <source>
        <dbReference type="EMBL" id="GAA0153659.1"/>
    </source>
</evidence>
<feature type="region of interest" description="Disordered" evidence="1">
    <location>
        <begin position="93"/>
        <end position="152"/>
    </location>
</feature>